<sequence length="335" mass="36100">MDRYNASHPRQSPNLRQALRDAASNDTALFGTIIGLPSLDVAKVIAATDCDFAAIDAEHTPYSATSLSEMVQTVRAYSRGRMIPIVRVPTHTHEWIAWAVDAGAGGVIMPHTESAEEVREMINAAKFPPHGHRSFPPFALLPIDGQNGPTNGKTWFETSNEHIAIIPQIESAKGVENAEAMMQIPEVDAIMIGQMDLTMDVGGSAEKAAELISHVEALALKYNKPLLAFIMNKADMPAKLKAGYRLAVISADVYALTGSTNAAIAEFREAATGKGLETTHTVVKDEPSASRKSLVPTTSERKAVSPELVIGRLSMGILLVVAFSFLRGQTSSWVR</sequence>
<dbReference type="AlphaFoldDB" id="A0A0D7AWX8"/>
<evidence type="ECO:0000256" key="2">
    <source>
        <dbReference type="ARBA" id="ARBA00023239"/>
    </source>
</evidence>
<dbReference type="GO" id="GO:0046872">
    <property type="term" value="F:metal ion binding"/>
    <property type="evidence" value="ECO:0007669"/>
    <property type="project" value="UniProtKB-KW"/>
</dbReference>
<organism evidence="4 5">
    <name type="scientific">Cylindrobasidium torrendii FP15055 ss-10</name>
    <dbReference type="NCBI Taxonomy" id="1314674"/>
    <lineage>
        <taxon>Eukaryota</taxon>
        <taxon>Fungi</taxon>
        <taxon>Dikarya</taxon>
        <taxon>Basidiomycota</taxon>
        <taxon>Agaricomycotina</taxon>
        <taxon>Agaricomycetes</taxon>
        <taxon>Agaricomycetidae</taxon>
        <taxon>Agaricales</taxon>
        <taxon>Marasmiineae</taxon>
        <taxon>Physalacriaceae</taxon>
        <taxon>Cylindrobasidium</taxon>
    </lineage>
</organism>
<name>A0A0D7AWX8_9AGAR</name>
<dbReference type="GO" id="GO:0005737">
    <property type="term" value="C:cytoplasm"/>
    <property type="evidence" value="ECO:0007669"/>
    <property type="project" value="TreeGrafter"/>
</dbReference>
<dbReference type="InterPro" id="IPR005000">
    <property type="entry name" value="Aldolase/citrate-lyase_domain"/>
</dbReference>
<dbReference type="InterPro" id="IPR015813">
    <property type="entry name" value="Pyrv/PenolPyrv_kinase-like_dom"/>
</dbReference>
<proteinExistence type="predicted"/>
<dbReference type="Proteomes" id="UP000054007">
    <property type="component" value="Unassembled WGS sequence"/>
</dbReference>
<feature type="domain" description="HpcH/HpaI aldolase/citrate lyase" evidence="3">
    <location>
        <begin position="40"/>
        <end position="207"/>
    </location>
</feature>
<dbReference type="GO" id="GO:0016832">
    <property type="term" value="F:aldehyde-lyase activity"/>
    <property type="evidence" value="ECO:0007669"/>
    <property type="project" value="TreeGrafter"/>
</dbReference>
<evidence type="ECO:0000256" key="1">
    <source>
        <dbReference type="ARBA" id="ARBA00022723"/>
    </source>
</evidence>
<dbReference type="OrthoDB" id="1621678at2759"/>
<reference evidence="4 5" key="1">
    <citation type="journal article" date="2015" name="Fungal Genet. Biol.">
        <title>Evolution of novel wood decay mechanisms in Agaricales revealed by the genome sequences of Fistulina hepatica and Cylindrobasidium torrendii.</title>
        <authorList>
            <person name="Floudas D."/>
            <person name="Held B.W."/>
            <person name="Riley R."/>
            <person name="Nagy L.G."/>
            <person name="Koehler G."/>
            <person name="Ransdell A.S."/>
            <person name="Younus H."/>
            <person name="Chow J."/>
            <person name="Chiniquy J."/>
            <person name="Lipzen A."/>
            <person name="Tritt A."/>
            <person name="Sun H."/>
            <person name="Haridas S."/>
            <person name="LaButti K."/>
            <person name="Ohm R.A."/>
            <person name="Kues U."/>
            <person name="Blanchette R.A."/>
            <person name="Grigoriev I.V."/>
            <person name="Minto R.E."/>
            <person name="Hibbett D.S."/>
        </authorList>
    </citation>
    <scope>NUCLEOTIDE SEQUENCE [LARGE SCALE GENOMIC DNA]</scope>
    <source>
        <strain evidence="4 5">FP15055 ss-10</strain>
    </source>
</reference>
<keyword evidence="4" id="KW-0670">Pyruvate</keyword>
<dbReference type="EMBL" id="KN880755">
    <property type="protein sequence ID" value="KIY62712.1"/>
    <property type="molecule type" value="Genomic_DNA"/>
</dbReference>
<dbReference type="InterPro" id="IPR040442">
    <property type="entry name" value="Pyrv_kinase-like_dom_sf"/>
</dbReference>
<dbReference type="InterPro" id="IPR050251">
    <property type="entry name" value="HpcH-HpaI_aldolase"/>
</dbReference>
<dbReference type="PANTHER" id="PTHR30502">
    <property type="entry name" value="2-KETO-3-DEOXY-L-RHAMNONATE ALDOLASE"/>
    <property type="match status" value="1"/>
</dbReference>
<evidence type="ECO:0000259" key="3">
    <source>
        <dbReference type="Pfam" id="PF03328"/>
    </source>
</evidence>
<protein>
    <submittedName>
        <fullName evidence="4">Phosphoenolpyruvate/pyruvate domain-containing protein</fullName>
    </submittedName>
</protein>
<gene>
    <name evidence="4" type="ORF">CYLTODRAFT_404216</name>
</gene>
<keyword evidence="5" id="KW-1185">Reference proteome</keyword>
<keyword evidence="1" id="KW-0479">Metal-binding</keyword>
<dbReference type="SUPFAM" id="SSF51621">
    <property type="entry name" value="Phosphoenolpyruvate/pyruvate domain"/>
    <property type="match status" value="1"/>
</dbReference>
<evidence type="ECO:0000313" key="4">
    <source>
        <dbReference type="EMBL" id="KIY62712.1"/>
    </source>
</evidence>
<evidence type="ECO:0000313" key="5">
    <source>
        <dbReference type="Proteomes" id="UP000054007"/>
    </source>
</evidence>
<dbReference type="Pfam" id="PF03328">
    <property type="entry name" value="HpcH_HpaI"/>
    <property type="match status" value="1"/>
</dbReference>
<dbReference type="Gene3D" id="3.20.20.60">
    <property type="entry name" value="Phosphoenolpyruvate-binding domains"/>
    <property type="match status" value="1"/>
</dbReference>
<accession>A0A0D7AWX8</accession>
<dbReference type="STRING" id="1314674.A0A0D7AWX8"/>
<dbReference type="PANTHER" id="PTHR30502:SF8">
    <property type="entry name" value="SYNTHASE, PUTATIVE-RELATED"/>
    <property type="match status" value="1"/>
</dbReference>
<keyword evidence="2" id="KW-0456">Lyase</keyword>